<evidence type="ECO:0000256" key="5">
    <source>
        <dbReference type="ARBA" id="ARBA00023242"/>
    </source>
</evidence>
<dbReference type="GO" id="GO:0016592">
    <property type="term" value="C:mediator complex"/>
    <property type="evidence" value="ECO:0007669"/>
    <property type="project" value="UniProtKB-UniRule"/>
</dbReference>
<comment type="subunit">
    <text evidence="6">Component of the Mediator complex.</text>
</comment>
<protein>
    <recommendedName>
        <fullName evidence="6">Mediator of RNA polymerase II transcription subunit 21</fullName>
    </recommendedName>
</protein>
<evidence type="ECO:0000256" key="7">
    <source>
        <dbReference type="SAM" id="MobiDB-lite"/>
    </source>
</evidence>
<feature type="region of interest" description="Disordered" evidence="7">
    <location>
        <begin position="143"/>
        <end position="263"/>
    </location>
</feature>
<reference evidence="9" key="2">
    <citation type="submission" date="2020-10" db="UniProtKB">
        <authorList>
            <consortium name="WormBaseParasite"/>
        </authorList>
    </citation>
    <scope>IDENTIFICATION</scope>
</reference>
<evidence type="ECO:0000313" key="8">
    <source>
        <dbReference type="Proteomes" id="UP000492821"/>
    </source>
</evidence>
<dbReference type="Proteomes" id="UP000492821">
    <property type="component" value="Unassembled WGS sequence"/>
</dbReference>
<sequence length="263" mass="27948">MADRISQLQDLVNDLANHMCNAVGHLQGTAPPCDFGGASDELISEGNADLFAANIARTSKDIEILIDSLPDVGVMPSDYVPVFQENEANRKILMSHLDKELASATSMATQMRSLMEDIAQVMTIGGTNPPNPDTVKLALTREAVEASTSDDSSTSADSATTETDTSSDSDATMVEVEAPAPVPSPKKPSSSSSDPTSSDALSSDVLTASEAEEAPLQPQYLEPMYAEEELLRSTDENDEDESEETTESEEAPGPEDVNMLSDD</sequence>
<dbReference type="InterPro" id="IPR037212">
    <property type="entry name" value="Med7/Med21-like"/>
</dbReference>
<evidence type="ECO:0000256" key="1">
    <source>
        <dbReference type="ARBA" id="ARBA00004123"/>
    </source>
</evidence>
<keyword evidence="2 6" id="KW-0805">Transcription regulation</keyword>
<evidence type="ECO:0000256" key="4">
    <source>
        <dbReference type="ARBA" id="ARBA00023163"/>
    </source>
</evidence>
<dbReference type="Gene3D" id="6.10.280.10">
    <property type="entry name" value="Mediator complex, subunit Med21"/>
    <property type="match status" value="1"/>
</dbReference>
<dbReference type="PANTHER" id="PTHR13381:SF0">
    <property type="entry name" value="MEDIATOR OF RNA POLYMERASE II TRANSCRIPTION SUBUNIT 21"/>
    <property type="match status" value="1"/>
</dbReference>
<name>A0A7E4VQR0_PANRE</name>
<comment type="function">
    <text evidence="6">Component of the Mediator complex, a coactivator involved in the regulated transcription of nearly all RNA polymerase II-dependent genes. Mediator functions as a bridge to convey information from gene-specific regulatory proteins to the basal RNA polymerase II transcription machinery. Mediator is recruited to promoters by direct interactions with regulatory proteins and serves as a scaffold for the assembly of a functional preinitiation complex with RNA polymerase II and the general transcription factors.</text>
</comment>
<feature type="compositionally biased region" description="Low complexity" evidence="7">
    <location>
        <begin position="187"/>
        <end position="204"/>
    </location>
</feature>
<accession>A0A7E4VQR0</accession>
<feature type="compositionally biased region" description="Low complexity" evidence="7">
    <location>
        <begin position="145"/>
        <end position="172"/>
    </location>
</feature>
<dbReference type="WBParaSite" id="Pan_g24033.t1">
    <property type="protein sequence ID" value="Pan_g24033.t1"/>
    <property type="gene ID" value="Pan_g24033"/>
</dbReference>
<evidence type="ECO:0000256" key="2">
    <source>
        <dbReference type="ARBA" id="ARBA00023015"/>
    </source>
</evidence>
<keyword evidence="3 6" id="KW-0010">Activator</keyword>
<reference evidence="8" key="1">
    <citation type="journal article" date="2013" name="Genetics">
        <title>The draft genome and transcriptome of Panagrellus redivivus are shaped by the harsh demands of a free-living lifestyle.</title>
        <authorList>
            <person name="Srinivasan J."/>
            <person name="Dillman A.R."/>
            <person name="Macchietto M.G."/>
            <person name="Heikkinen L."/>
            <person name="Lakso M."/>
            <person name="Fracchia K.M."/>
            <person name="Antoshechkin I."/>
            <person name="Mortazavi A."/>
            <person name="Wong G."/>
            <person name="Sternberg P.W."/>
        </authorList>
    </citation>
    <scope>NUCLEOTIDE SEQUENCE [LARGE SCALE GENOMIC DNA]</scope>
    <source>
        <strain evidence="8">MT8872</strain>
    </source>
</reference>
<comment type="subcellular location">
    <subcellularLocation>
        <location evidence="1 6">Nucleus</location>
    </subcellularLocation>
</comment>
<dbReference type="SUPFAM" id="SSF140718">
    <property type="entry name" value="Mediator hinge subcomplex-like"/>
    <property type="match status" value="1"/>
</dbReference>
<organism evidence="8 9">
    <name type="scientific">Panagrellus redivivus</name>
    <name type="common">Microworm</name>
    <dbReference type="NCBI Taxonomy" id="6233"/>
    <lineage>
        <taxon>Eukaryota</taxon>
        <taxon>Metazoa</taxon>
        <taxon>Ecdysozoa</taxon>
        <taxon>Nematoda</taxon>
        <taxon>Chromadorea</taxon>
        <taxon>Rhabditida</taxon>
        <taxon>Tylenchina</taxon>
        <taxon>Panagrolaimomorpha</taxon>
        <taxon>Panagrolaimoidea</taxon>
        <taxon>Panagrolaimidae</taxon>
        <taxon>Panagrellus</taxon>
    </lineage>
</organism>
<evidence type="ECO:0000256" key="3">
    <source>
        <dbReference type="ARBA" id="ARBA00023159"/>
    </source>
</evidence>
<evidence type="ECO:0000313" key="9">
    <source>
        <dbReference type="WBParaSite" id="Pan_g24033.t1"/>
    </source>
</evidence>
<dbReference type="InterPro" id="IPR021384">
    <property type="entry name" value="Mediator_Med21"/>
</dbReference>
<comment type="similarity">
    <text evidence="6">Belongs to the Mediator complex subunit 21 family.</text>
</comment>
<dbReference type="GO" id="GO:0006357">
    <property type="term" value="P:regulation of transcription by RNA polymerase II"/>
    <property type="evidence" value="ECO:0007669"/>
    <property type="project" value="TreeGrafter"/>
</dbReference>
<dbReference type="AlphaFoldDB" id="A0A7E4VQR0"/>
<dbReference type="GO" id="GO:0003712">
    <property type="term" value="F:transcription coregulator activity"/>
    <property type="evidence" value="ECO:0007669"/>
    <property type="project" value="TreeGrafter"/>
</dbReference>
<evidence type="ECO:0000256" key="6">
    <source>
        <dbReference type="RuleBase" id="RU366036"/>
    </source>
</evidence>
<keyword evidence="5 6" id="KW-0539">Nucleus</keyword>
<keyword evidence="8" id="KW-1185">Reference proteome</keyword>
<keyword evidence="4 6" id="KW-0804">Transcription</keyword>
<dbReference type="PANTHER" id="PTHR13381">
    <property type="entry name" value="RNA POLYMERASE II HOLOENZYME COMPONENT SRB7"/>
    <property type="match status" value="1"/>
</dbReference>
<feature type="compositionally biased region" description="Acidic residues" evidence="7">
    <location>
        <begin position="236"/>
        <end position="253"/>
    </location>
</feature>
<proteinExistence type="inferred from homology"/>